<dbReference type="InterPro" id="IPR011990">
    <property type="entry name" value="TPR-like_helical_dom_sf"/>
</dbReference>
<feature type="compositionally biased region" description="Low complexity" evidence="1">
    <location>
        <begin position="142"/>
        <end position="175"/>
    </location>
</feature>
<accession>Q2SJD4</accession>
<feature type="chain" id="PRO_5004215547" evidence="2">
    <location>
        <begin position="23"/>
        <end position="1012"/>
    </location>
</feature>
<feature type="compositionally biased region" description="Acidic residues" evidence="1">
    <location>
        <begin position="756"/>
        <end position="774"/>
    </location>
</feature>
<gene>
    <name evidence="4" type="ordered locus">HCH_02433</name>
</gene>
<feature type="compositionally biased region" description="Polar residues" evidence="1">
    <location>
        <begin position="307"/>
        <end position="328"/>
    </location>
</feature>
<feature type="compositionally biased region" description="Acidic residues" evidence="1">
    <location>
        <begin position="808"/>
        <end position="853"/>
    </location>
</feature>
<dbReference type="RefSeq" id="WP_011396309.1">
    <property type="nucleotide sequence ID" value="NC_007645.1"/>
</dbReference>
<dbReference type="InterPro" id="IPR020011">
    <property type="entry name" value="FimV_C"/>
</dbReference>
<feature type="compositionally biased region" description="Basic and acidic residues" evidence="1">
    <location>
        <begin position="338"/>
        <end position="351"/>
    </location>
</feature>
<dbReference type="STRING" id="349521.HCH_02433"/>
<dbReference type="Gene3D" id="1.25.40.10">
    <property type="entry name" value="Tetratricopeptide repeat domain"/>
    <property type="match status" value="1"/>
</dbReference>
<dbReference type="EMBL" id="CP000155">
    <property type="protein sequence ID" value="ABC29240.1"/>
    <property type="molecule type" value="Genomic_DNA"/>
</dbReference>
<dbReference type="KEGG" id="hch:HCH_02433"/>
<feature type="domain" description="FimV N-terminal" evidence="3">
    <location>
        <begin position="23"/>
        <end position="129"/>
    </location>
</feature>
<feature type="compositionally biased region" description="Low complexity" evidence="1">
    <location>
        <begin position="685"/>
        <end position="698"/>
    </location>
</feature>
<dbReference type="OrthoDB" id="5298707at2"/>
<feature type="region of interest" description="Disordered" evidence="1">
    <location>
        <begin position="261"/>
        <end position="351"/>
    </location>
</feature>
<evidence type="ECO:0000313" key="5">
    <source>
        <dbReference type="Proteomes" id="UP000000238"/>
    </source>
</evidence>
<dbReference type="Pfam" id="PF25800">
    <property type="entry name" value="FimV_N"/>
    <property type="match status" value="1"/>
</dbReference>
<evidence type="ECO:0000256" key="2">
    <source>
        <dbReference type="SAM" id="SignalP"/>
    </source>
</evidence>
<evidence type="ECO:0000313" key="4">
    <source>
        <dbReference type="EMBL" id="ABC29240.1"/>
    </source>
</evidence>
<dbReference type="eggNOG" id="COG3170">
    <property type="taxonomic scope" value="Bacteria"/>
</dbReference>
<feature type="region of interest" description="Disordered" evidence="1">
    <location>
        <begin position="414"/>
        <end position="491"/>
    </location>
</feature>
<reference evidence="4 5" key="1">
    <citation type="journal article" date="2005" name="Nucleic Acids Res.">
        <title>Genomic blueprint of Hahella chejuensis, a marine microbe producing an algicidal agent.</title>
        <authorList>
            <person name="Jeong H."/>
            <person name="Yim J.H."/>
            <person name="Lee C."/>
            <person name="Choi S.-H."/>
            <person name="Park Y.K."/>
            <person name="Yoon S.H."/>
            <person name="Hur C.-G."/>
            <person name="Kang H.-Y."/>
            <person name="Kim D."/>
            <person name="Lee H.H."/>
            <person name="Park K.H."/>
            <person name="Park S.-H."/>
            <person name="Park H.-S."/>
            <person name="Lee H.K."/>
            <person name="Oh T.K."/>
            <person name="Kim J.F."/>
        </authorList>
    </citation>
    <scope>NUCLEOTIDE SEQUENCE [LARGE SCALE GENOMIC DNA]</scope>
    <source>
        <strain evidence="4 5">KCTC 2396</strain>
    </source>
</reference>
<keyword evidence="5" id="KW-1185">Reference proteome</keyword>
<feature type="region of interest" description="Disordered" evidence="1">
    <location>
        <begin position="808"/>
        <end position="867"/>
    </location>
</feature>
<feature type="region of interest" description="Disordered" evidence="1">
    <location>
        <begin position="681"/>
        <end position="711"/>
    </location>
</feature>
<sequence length="1012" mass="109761">MVRKLAIAVLTMSALSSGVAKALGLGEAKVYSSLNQPLNAEIELVSVRDLTESEILTNLASREAFQRANLDRVYFLSDLRFKVLFKDGKAFVRVTSSKPVREPYLNFLMEVTWPSGRLLREYALLIDPPTFSSESVKPAQVAPARTTTASAPATTTRPSTSTTTTRTTAPSSSSTYDAPSTAGSYGPTGGDDTLWEIALKTRPDSSVSPQQMMLAIQDLNPDAFFDSNINKLKSGQVLRIPDIEQIQQRSNRDAVRQVSLQNREFAEGRAPSTRQVDASGTGRSQTGSAASQTDEDKLRIIVAKTGENASTTPEQAGESSGSRGGTSKTAEELSLAQEKLDQVSRENEDLKSRMEDLQSQLETMQRLVSLKDDQLAALQSKVGETGGDTTAPTLPEEPVMPGDEGMIPGEEPMTPGEPSLGLGDEPSTMGEGTPMSPGMDTPEDQTGMTAPDTPEPVAPVTPTEPEQPPVVVDKKPPVTPAVTEPTPQPEPESWIDIIKNNVIYQAAIGGGAVLLLLILWLLARRGGKKEAAADDEALDIADHDNLALDLDIEAEDGEGETKVGGDDPIAEADVYIAYQRFDQAVQVLDSALEENPNNQEYRLKLLEVLGEAKEGARFNETYNHLREAGNAGVVNRADEIKSRFADLDDEPGLSLDDLESQLLGGDDFASSTADEEELDLDLDANLDATVPNRPSALSEPEELESVEEAEDNLDIDFDLSEIDLGETDKEEVDEAKSSSGYDKGIDYVSSKPAAEETLEDSFETADDSLESLEEEGFELADVEELESDFELDTVGLDDDLEALDLESDLSDELLDMDAPAESDELDESLDLDMTLEEEEPSLDLDDSDLDLSLDEQPAQSKDFAGAELSNDVAEEFVQQVDNLEDELPDLSASFEEEPKADVAAELDSDLDFNLDDDFGDKTIVQPQEPAPSVVAESKPAVKEGMQDEFVEELEEDFNFLSDTDEAATKLDLARAYIDMGDREGARDILEEVVEEGNNDQKQEAASLLKRLA</sequence>
<feature type="region of interest" description="Disordered" evidence="1">
    <location>
        <begin position="727"/>
        <end position="774"/>
    </location>
</feature>
<proteinExistence type="predicted"/>
<dbReference type="HOGENOM" id="CLU_007099_1_0_6"/>
<protein>
    <submittedName>
        <fullName evidence="4">Protein containing tetratricopeptide repeats</fullName>
    </submittedName>
</protein>
<dbReference type="InterPro" id="IPR057840">
    <property type="entry name" value="FimV_N"/>
</dbReference>
<dbReference type="InterPro" id="IPR020012">
    <property type="entry name" value="LysM_FimV"/>
</dbReference>
<dbReference type="NCBIfam" id="TIGR03505">
    <property type="entry name" value="FimV_core"/>
    <property type="match status" value="1"/>
</dbReference>
<dbReference type="Gene3D" id="3.10.350.10">
    <property type="entry name" value="LysM domain"/>
    <property type="match status" value="1"/>
</dbReference>
<dbReference type="AlphaFoldDB" id="Q2SJD4"/>
<dbReference type="Proteomes" id="UP000000238">
    <property type="component" value="Chromosome"/>
</dbReference>
<dbReference type="InterPro" id="IPR036779">
    <property type="entry name" value="LysM_dom_sf"/>
</dbReference>
<dbReference type="InterPro" id="IPR038440">
    <property type="entry name" value="FimV_C_sf"/>
</dbReference>
<feature type="region of interest" description="Disordered" evidence="1">
    <location>
        <begin position="381"/>
        <end position="400"/>
    </location>
</feature>
<evidence type="ECO:0000256" key="1">
    <source>
        <dbReference type="SAM" id="MobiDB-lite"/>
    </source>
</evidence>
<feature type="region of interest" description="Disordered" evidence="1">
    <location>
        <begin position="993"/>
        <end position="1012"/>
    </location>
</feature>
<dbReference type="Gene3D" id="1.20.58.2200">
    <property type="match status" value="1"/>
</dbReference>
<feature type="compositionally biased region" description="Acidic residues" evidence="1">
    <location>
        <begin position="699"/>
        <end position="711"/>
    </location>
</feature>
<dbReference type="NCBIfam" id="TIGR03504">
    <property type="entry name" value="FimV_Cterm"/>
    <property type="match status" value="1"/>
</dbReference>
<evidence type="ECO:0000259" key="3">
    <source>
        <dbReference type="Pfam" id="PF25800"/>
    </source>
</evidence>
<feature type="compositionally biased region" description="Polar residues" evidence="1">
    <location>
        <begin position="272"/>
        <end position="292"/>
    </location>
</feature>
<feature type="signal peptide" evidence="2">
    <location>
        <begin position="1"/>
        <end position="22"/>
    </location>
</feature>
<feature type="region of interest" description="Disordered" evidence="1">
    <location>
        <begin position="134"/>
        <end position="189"/>
    </location>
</feature>
<name>Q2SJD4_HAHCH</name>
<keyword evidence="2" id="KW-0732">Signal</keyword>
<organism evidence="4 5">
    <name type="scientific">Hahella chejuensis (strain KCTC 2396)</name>
    <dbReference type="NCBI Taxonomy" id="349521"/>
    <lineage>
        <taxon>Bacteria</taxon>
        <taxon>Pseudomonadati</taxon>
        <taxon>Pseudomonadota</taxon>
        <taxon>Gammaproteobacteria</taxon>
        <taxon>Oceanospirillales</taxon>
        <taxon>Hahellaceae</taxon>
        <taxon>Hahella</taxon>
    </lineage>
</organism>